<sequence>MKRNILTKTGLTKLAPLAALATAAAVALTMALPASAGSHKDELHSQHKSSATSFWKKRRAGYEVWASDQSNSVPGVASRGIEGSWIWVWDSKDIKRQLKGGPDAVSLPCGPDMLNPTATGPCNLLDVFPGTLEEYDADGQPTGNTLADLNGFGRLHGMLPDPQQRYLNANIFAPSGGYVGIIDRQTKAAVGLFRVTGTNVAGNDTRSVHMSFWSEDGNAILIANLHGKVLERINVERNRKGRITNLSFDRSASLGVGKNMEVTSSATVFKGANAWGWPLKGDITGDYVDAAFADLTPNGVCKENGCADGADGALGGRPNNVIICPVASSNENVYVTLGGGGLIVADHSTTPMSIVGEYGNQAVNGAGCGGVEANGQMFVNAGVSASGAGATQSVFTMYSIDDAAFSTPQSENSPMPVTLFKDSTNTSTGGNMDGAISANNSGQLPGITTRRDAHGADATLDERYVHNVDRIQNTVEVFDTVTHARTTYDLTSADGQGNGDGPCLAASVGDDIDLPTNDPAPDLMEITPDGRYFMVALRGPTPVSVTHSAQGSCPGVGIVEITQGGQSGRLVGVLRSTNTVDTAPVSAAGGHAYTGAERSDPHAATVIAKKPVRIR</sequence>
<keyword evidence="1" id="KW-0732">Signal</keyword>
<organism evidence="2 3">
    <name type="scientific">Thalassolituus maritimus</name>
    <dbReference type="NCBI Taxonomy" id="484498"/>
    <lineage>
        <taxon>Bacteria</taxon>
        <taxon>Pseudomonadati</taxon>
        <taxon>Pseudomonadota</taxon>
        <taxon>Gammaproteobacteria</taxon>
        <taxon>Oceanospirillales</taxon>
        <taxon>Oceanospirillaceae</taxon>
        <taxon>Thalassolituus</taxon>
    </lineage>
</organism>
<protein>
    <submittedName>
        <fullName evidence="2">Uncharacterized protein</fullName>
    </submittedName>
</protein>
<proteinExistence type="predicted"/>
<reference evidence="2 3" key="1">
    <citation type="submission" date="2024-04" db="EMBL/GenBank/DDBJ databases">
        <title>Draft genome sequence of Thalassolituus maritimus NBRC 116585.</title>
        <authorList>
            <person name="Miyakawa T."/>
            <person name="Kusuya Y."/>
            <person name="Miura T."/>
        </authorList>
    </citation>
    <scope>NUCLEOTIDE SEQUENCE [LARGE SCALE GENOMIC DNA]</scope>
    <source>
        <strain evidence="2 3">5NW40-0001</strain>
    </source>
</reference>
<evidence type="ECO:0000313" key="2">
    <source>
        <dbReference type="EMBL" id="GAA6145986.1"/>
    </source>
</evidence>
<comment type="caution">
    <text evidence="2">The sequence shown here is derived from an EMBL/GenBank/DDBJ whole genome shotgun (WGS) entry which is preliminary data.</text>
</comment>
<dbReference type="Proteomes" id="UP001481413">
    <property type="component" value="Unassembled WGS sequence"/>
</dbReference>
<keyword evidence="3" id="KW-1185">Reference proteome</keyword>
<dbReference type="EMBL" id="BAABWH010000005">
    <property type="protein sequence ID" value="GAA6145986.1"/>
    <property type="molecule type" value="Genomic_DNA"/>
</dbReference>
<accession>A0ABQ0A0Q5</accession>
<evidence type="ECO:0000256" key="1">
    <source>
        <dbReference type="SAM" id="SignalP"/>
    </source>
</evidence>
<feature type="signal peptide" evidence="1">
    <location>
        <begin position="1"/>
        <end position="36"/>
    </location>
</feature>
<gene>
    <name evidence="2" type="ORF">NBRC116585_21040</name>
</gene>
<feature type="chain" id="PRO_5047477732" evidence="1">
    <location>
        <begin position="37"/>
        <end position="615"/>
    </location>
</feature>
<evidence type="ECO:0000313" key="3">
    <source>
        <dbReference type="Proteomes" id="UP001481413"/>
    </source>
</evidence>
<dbReference type="RefSeq" id="WP_353295125.1">
    <property type="nucleotide sequence ID" value="NZ_BAABWH010000005.1"/>
</dbReference>
<name>A0ABQ0A0Q5_9GAMM</name>